<dbReference type="SUPFAM" id="SSF51735">
    <property type="entry name" value="NAD(P)-binding Rossmann-fold domains"/>
    <property type="match status" value="1"/>
</dbReference>
<evidence type="ECO:0000256" key="1">
    <source>
        <dbReference type="ARBA" id="ARBA00005854"/>
    </source>
</evidence>
<sequence length="390" mass="42715">MVPRASRLLKPLLTRRGIATRNPPPRPPSLAIIDDYLNTSAAHFAKISSSQLRITTFNDTIIPLNDAEEARLVERLRPFDLISTVRERTAFPGSLLRQLPNLKLLLATGTQFEMFDLETAKKLGIIVVAAPGLGRTDQTGPVRPNIKKGRVHPTTQHTWALILALARNIAADDAALKASTGWQSGLATGLPGLTLGVVGLGRLGAAVARVAHLAWGMRVVCWSESLTQEKADQMAIAVGLPSDDGIDGSKTFQAVSKEELFRNADVVSMHYVLSARSRNIVNAKELEQMKPSALLINASRGPLINQEALLDTLERGKIRGAALDVFDIEPLPLSSPWRRANYWGRDGRSALLTTPHMGYVDEGLMNIWYAETAENVERWIQGQDVLHRLA</sequence>
<evidence type="ECO:0000313" key="8">
    <source>
        <dbReference type="Proteomes" id="UP000277212"/>
    </source>
</evidence>
<dbReference type="AlphaFoldDB" id="A0A3M2RDV1"/>
<evidence type="ECO:0000256" key="4">
    <source>
        <dbReference type="RuleBase" id="RU003719"/>
    </source>
</evidence>
<evidence type="ECO:0000313" key="7">
    <source>
        <dbReference type="EMBL" id="RMJ03492.1"/>
    </source>
</evidence>
<dbReference type="STRING" id="2010991.A0A3M2RDV1"/>
<keyword evidence="2 4" id="KW-0560">Oxidoreductase</keyword>
<feature type="domain" description="D-isomer specific 2-hydroxyacid dehydrogenase NAD-binding" evidence="6">
    <location>
        <begin position="160"/>
        <end position="358"/>
    </location>
</feature>
<feature type="domain" description="D-isomer specific 2-hydroxyacid dehydrogenase catalytic" evidence="5">
    <location>
        <begin position="61"/>
        <end position="388"/>
    </location>
</feature>
<evidence type="ECO:0000256" key="2">
    <source>
        <dbReference type="ARBA" id="ARBA00023002"/>
    </source>
</evidence>
<name>A0A3M2RDV1_9HYPO</name>
<dbReference type="EMBL" id="NKUJ01000514">
    <property type="protein sequence ID" value="RMJ03492.1"/>
    <property type="molecule type" value="Genomic_DNA"/>
</dbReference>
<dbReference type="Gene3D" id="3.40.50.720">
    <property type="entry name" value="NAD(P)-binding Rossmann-like Domain"/>
    <property type="match status" value="2"/>
</dbReference>
<dbReference type="GO" id="GO:0016616">
    <property type="term" value="F:oxidoreductase activity, acting on the CH-OH group of donors, NAD or NADP as acceptor"/>
    <property type="evidence" value="ECO:0007669"/>
    <property type="project" value="InterPro"/>
</dbReference>
<comment type="caution">
    <text evidence="7">The sequence shown here is derived from an EMBL/GenBank/DDBJ whole genome shotgun (WGS) entry which is preliminary data.</text>
</comment>
<dbReference type="SUPFAM" id="SSF52283">
    <property type="entry name" value="Formate/glycerate dehydrogenase catalytic domain-like"/>
    <property type="match status" value="1"/>
</dbReference>
<reference evidence="7 8" key="1">
    <citation type="submission" date="2017-06" db="EMBL/GenBank/DDBJ databases">
        <title>Comparative genomic analysis of Ambrosia Fusariam Clade fungi.</title>
        <authorList>
            <person name="Stajich J.E."/>
            <person name="Carrillo J."/>
            <person name="Kijimoto T."/>
            <person name="Eskalen A."/>
            <person name="O'Donnell K."/>
            <person name="Kasson M."/>
        </authorList>
    </citation>
    <scope>NUCLEOTIDE SEQUENCE [LARGE SCALE GENOMIC DNA]</scope>
    <source>
        <strain evidence="7">UCR3666</strain>
    </source>
</reference>
<evidence type="ECO:0000259" key="6">
    <source>
        <dbReference type="Pfam" id="PF02826"/>
    </source>
</evidence>
<dbReference type="PANTHER" id="PTHR42789:SF1">
    <property type="entry name" value="D-ISOMER SPECIFIC 2-HYDROXYACID DEHYDROGENASE FAMILY PROTEIN (AFU_ORTHOLOGUE AFUA_6G10090)"/>
    <property type="match status" value="1"/>
</dbReference>
<organism evidence="7 8">
    <name type="scientific">Fusarium kuroshium</name>
    <dbReference type="NCBI Taxonomy" id="2010991"/>
    <lineage>
        <taxon>Eukaryota</taxon>
        <taxon>Fungi</taxon>
        <taxon>Dikarya</taxon>
        <taxon>Ascomycota</taxon>
        <taxon>Pezizomycotina</taxon>
        <taxon>Sordariomycetes</taxon>
        <taxon>Hypocreomycetidae</taxon>
        <taxon>Hypocreales</taxon>
        <taxon>Nectriaceae</taxon>
        <taxon>Fusarium</taxon>
        <taxon>Fusarium solani species complex</taxon>
    </lineage>
</organism>
<dbReference type="InterPro" id="IPR006140">
    <property type="entry name" value="D-isomer_DH_NAD-bd"/>
</dbReference>
<dbReference type="PANTHER" id="PTHR42789">
    <property type="entry name" value="D-ISOMER SPECIFIC 2-HYDROXYACID DEHYDROGENASE FAMILY PROTEIN (AFU_ORTHOLOGUE AFUA_6G10090)"/>
    <property type="match status" value="1"/>
</dbReference>
<evidence type="ECO:0008006" key="9">
    <source>
        <dbReference type="Google" id="ProtNLM"/>
    </source>
</evidence>
<dbReference type="CDD" id="cd12169">
    <property type="entry name" value="PGDH_like_1"/>
    <property type="match status" value="1"/>
</dbReference>
<keyword evidence="8" id="KW-1185">Reference proteome</keyword>
<dbReference type="GO" id="GO:0051287">
    <property type="term" value="F:NAD binding"/>
    <property type="evidence" value="ECO:0007669"/>
    <property type="project" value="InterPro"/>
</dbReference>
<protein>
    <recommendedName>
        <fullName evidence="9">D-isomer specific 2-hydroxyacid dehydrogenase NAD-binding domain-containing protein</fullName>
    </recommendedName>
</protein>
<dbReference type="InterPro" id="IPR050857">
    <property type="entry name" value="D-2-hydroxyacid_DH"/>
</dbReference>
<comment type="similarity">
    <text evidence="1 4">Belongs to the D-isomer specific 2-hydroxyacid dehydrogenase family.</text>
</comment>
<dbReference type="InterPro" id="IPR036291">
    <property type="entry name" value="NAD(P)-bd_dom_sf"/>
</dbReference>
<keyword evidence="3" id="KW-0520">NAD</keyword>
<dbReference type="Proteomes" id="UP000277212">
    <property type="component" value="Unassembled WGS sequence"/>
</dbReference>
<proteinExistence type="inferred from homology"/>
<dbReference type="InterPro" id="IPR029753">
    <property type="entry name" value="D-isomer_DH_CS"/>
</dbReference>
<gene>
    <name evidence="7" type="ORF">CDV36_014986</name>
</gene>
<dbReference type="OrthoDB" id="298012at2759"/>
<dbReference type="PROSITE" id="PS00671">
    <property type="entry name" value="D_2_HYDROXYACID_DH_3"/>
    <property type="match status" value="1"/>
</dbReference>
<dbReference type="Pfam" id="PF02826">
    <property type="entry name" value="2-Hacid_dh_C"/>
    <property type="match status" value="1"/>
</dbReference>
<dbReference type="Pfam" id="PF00389">
    <property type="entry name" value="2-Hacid_dh"/>
    <property type="match status" value="1"/>
</dbReference>
<evidence type="ECO:0000256" key="3">
    <source>
        <dbReference type="ARBA" id="ARBA00023027"/>
    </source>
</evidence>
<accession>A0A3M2RDV1</accession>
<dbReference type="InterPro" id="IPR006139">
    <property type="entry name" value="D-isomer_2_OHA_DH_cat_dom"/>
</dbReference>
<evidence type="ECO:0000259" key="5">
    <source>
        <dbReference type="Pfam" id="PF00389"/>
    </source>
</evidence>